<evidence type="ECO:0000313" key="3">
    <source>
        <dbReference type="Proteomes" id="UP000789524"/>
    </source>
</evidence>
<reference evidence="2" key="1">
    <citation type="submission" date="2021-09" db="EMBL/GenBank/DDBJ databases">
        <authorList>
            <person name="Martin H S."/>
        </authorList>
    </citation>
    <scope>NUCLEOTIDE SEQUENCE</scope>
</reference>
<dbReference type="Pfam" id="PF00612">
    <property type="entry name" value="IQ"/>
    <property type="match status" value="1"/>
</dbReference>
<evidence type="ECO:0000256" key="1">
    <source>
        <dbReference type="SAM" id="Coils"/>
    </source>
</evidence>
<dbReference type="OrthoDB" id="312459at2759"/>
<name>A0A8J2VPF6_9NEOP</name>
<dbReference type="Proteomes" id="UP000789524">
    <property type="component" value="Unassembled WGS sequence"/>
</dbReference>
<accession>A0A8J2VPF6</accession>
<sequence>MFRGGVVGELDARRDAALARVLVRLQARARGLLARRKAERLRTQHTAARCVQRNVRAFLAVRDWPWWRLLVRVTPLLAVHRTEHRLKQAQEELETLRVKLEKTENERSHYKNETEKLETKVSCSINKY</sequence>
<organism evidence="2 3">
    <name type="scientific">Danaus chrysippus</name>
    <name type="common">African queen</name>
    <dbReference type="NCBI Taxonomy" id="151541"/>
    <lineage>
        <taxon>Eukaryota</taxon>
        <taxon>Metazoa</taxon>
        <taxon>Ecdysozoa</taxon>
        <taxon>Arthropoda</taxon>
        <taxon>Hexapoda</taxon>
        <taxon>Insecta</taxon>
        <taxon>Pterygota</taxon>
        <taxon>Neoptera</taxon>
        <taxon>Endopterygota</taxon>
        <taxon>Lepidoptera</taxon>
        <taxon>Glossata</taxon>
        <taxon>Ditrysia</taxon>
        <taxon>Papilionoidea</taxon>
        <taxon>Nymphalidae</taxon>
        <taxon>Danainae</taxon>
        <taxon>Danaini</taxon>
        <taxon>Danaina</taxon>
        <taxon>Danaus</taxon>
        <taxon>Anosia</taxon>
    </lineage>
</organism>
<feature type="coiled-coil region" evidence="1">
    <location>
        <begin position="79"/>
        <end position="120"/>
    </location>
</feature>
<protein>
    <submittedName>
        <fullName evidence="2">(African queen) hypothetical protein</fullName>
    </submittedName>
</protein>
<keyword evidence="3" id="KW-1185">Reference proteome</keyword>
<keyword evidence="1" id="KW-0175">Coiled coil</keyword>
<gene>
    <name evidence="2" type="ORF">DCHRY22_LOCUS1104</name>
</gene>
<proteinExistence type="predicted"/>
<evidence type="ECO:0000313" key="2">
    <source>
        <dbReference type="EMBL" id="CAG9559199.1"/>
    </source>
</evidence>
<dbReference type="PROSITE" id="PS50096">
    <property type="entry name" value="IQ"/>
    <property type="match status" value="1"/>
</dbReference>
<dbReference type="EMBL" id="CAKASE010000043">
    <property type="protein sequence ID" value="CAG9559199.1"/>
    <property type="molecule type" value="Genomic_DNA"/>
</dbReference>
<dbReference type="AlphaFoldDB" id="A0A8J2VPF6"/>
<dbReference type="InterPro" id="IPR027417">
    <property type="entry name" value="P-loop_NTPase"/>
</dbReference>
<dbReference type="SUPFAM" id="SSF52540">
    <property type="entry name" value="P-loop containing nucleoside triphosphate hydrolases"/>
    <property type="match status" value="1"/>
</dbReference>
<comment type="caution">
    <text evidence="2">The sequence shown here is derived from an EMBL/GenBank/DDBJ whole genome shotgun (WGS) entry which is preliminary data.</text>
</comment>
<dbReference type="Gene3D" id="4.10.270.10">
    <property type="entry name" value="Myosin, subunit A"/>
    <property type="match status" value="1"/>
</dbReference>
<dbReference type="InterPro" id="IPR000048">
    <property type="entry name" value="IQ_motif_EF-hand-BS"/>
</dbReference>